<sequence>MSGVSNLSRGELYAKHIQHLRGQARQLLGTGQDLRKEMIRVHTLTEKLVDDQRWDTRPAEANDSINIRQAVDALVNDDLEDIIANEVSDIERQFKDLKQHARTLEEERFIIKRAPSTAARTMIGTESNYLALTDELEHELDILQSLLDNLQRQISRIGSLGGRGGVVQGRVRSPKLFH</sequence>
<gene>
    <name evidence="1" type="ORF">LTR37_007356</name>
</gene>
<dbReference type="EMBL" id="JAUTXU010000051">
    <property type="protein sequence ID" value="KAK3715146.1"/>
    <property type="molecule type" value="Genomic_DNA"/>
</dbReference>
<name>A0ACC3NFJ5_9PEZI</name>
<evidence type="ECO:0000313" key="1">
    <source>
        <dbReference type="EMBL" id="KAK3715146.1"/>
    </source>
</evidence>
<accession>A0ACC3NFJ5</accession>
<organism evidence="1 2">
    <name type="scientific">Vermiconidia calcicola</name>
    <dbReference type="NCBI Taxonomy" id="1690605"/>
    <lineage>
        <taxon>Eukaryota</taxon>
        <taxon>Fungi</taxon>
        <taxon>Dikarya</taxon>
        <taxon>Ascomycota</taxon>
        <taxon>Pezizomycotina</taxon>
        <taxon>Dothideomycetes</taxon>
        <taxon>Dothideomycetidae</taxon>
        <taxon>Mycosphaerellales</taxon>
        <taxon>Extremaceae</taxon>
        <taxon>Vermiconidia</taxon>
    </lineage>
</organism>
<keyword evidence="2" id="KW-1185">Reference proteome</keyword>
<dbReference type="Proteomes" id="UP001281147">
    <property type="component" value="Unassembled WGS sequence"/>
</dbReference>
<proteinExistence type="predicted"/>
<evidence type="ECO:0000313" key="2">
    <source>
        <dbReference type="Proteomes" id="UP001281147"/>
    </source>
</evidence>
<reference evidence="1" key="1">
    <citation type="submission" date="2023-07" db="EMBL/GenBank/DDBJ databases">
        <title>Black Yeasts Isolated from many extreme environments.</title>
        <authorList>
            <person name="Coleine C."/>
            <person name="Stajich J.E."/>
            <person name="Selbmann L."/>
        </authorList>
    </citation>
    <scope>NUCLEOTIDE SEQUENCE</scope>
    <source>
        <strain evidence="1">CCFEE 5714</strain>
    </source>
</reference>
<protein>
    <submittedName>
        <fullName evidence="1">Uncharacterized protein</fullName>
    </submittedName>
</protein>
<comment type="caution">
    <text evidence="1">The sequence shown here is derived from an EMBL/GenBank/DDBJ whole genome shotgun (WGS) entry which is preliminary data.</text>
</comment>